<name>A0A6J6BYX3_9ZZZZ</name>
<organism evidence="1">
    <name type="scientific">freshwater metagenome</name>
    <dbReference type="NCBI Taxonomy" id="449393"/>
    <lineage>
        <taxon>unclassified sequences</taxon>
        <taxon>metagenomes</taxon>
        <taxon>ecological metagenomes</taxon>
    </lineage>
</organism>
<gene>
    <name evidence="1" type="ORF">UFOPK1410_00861</name>
</gene>
<evidence type="ECO:0000313" key="1">
    <source>
        <dbReference type="EMBL" id="CAB4544292.1"/>
    </source>
</evidence>
<dbReference type="AlphaFoldDB" id="A0A6J6BYX3"/>
<dbReference type="EMBL" id="CAEZSH010000121">
    <property type="protein sequence ID" value="CAB4544292.1"/>
    <property type="molecule type" value="Genomic_DNA"/>
</dbReference>
<protein>
    <submittedName>
        <fullName evidence="1">Unannotated protein</fullName>
    </submittedName>
</protein>
<sequence length="124" mass="12056">MGSTVSYGSAEGLGPQLEEADGRGYGFRVEVGLGLGVWLGCHEPVGLGLGLVDGLGANELPEGTGTGEPVGPSVETGVGETVGVELVNGIGVSDGSGTLANAGVTAMPNVAAAISDKTTALNFN</sequence>
<accession>A0A6J6BYX3</accession>
<proteinExistence type="predicted"/>
<reference evidence="1" key="1">
    <citation type="submission" date="2020-05" db="EMBL/GenBank/DDBJ databases">
        <authorList>
            <person name="Chiriac C."/>
            <person name="Salcher M."/>
            <person name="Ghai R."/>
            <person name="Kavagutti S V."/>
        </authorList>
    </citation>
    <scope>NUCLEOTIDE SEQUENCE</scope>
</reference>